<dbReference type="GO" id="GO:0016020">
    <property type="term" value="C:membrane"/>
    <property type="evidence" value="ECO:0007669"/>
    <property type="project" value="UniProtKB-SubCell"/>
</dbReference>
<evidence type="ECO:0000256" key="6">
    <source>
        <dbReference type="ARBA" id="ARBA00023136"/>
    </source>
</evidence>
<evidence type="ECO:0000256" key="7">
    <source>
        <dbReference type="RuleBase" id="RU363079"/>
    </source>
</evidence>
<comment type="similarity">
    <text evidence="2 7">Belongs to the nonaspanin (TM9SF) (TC 9.A.2) family.</text>
</comment>
<name>A8Y7Q6_PLABS</name>
<evidence type="ECO:0000256" key="3">
    <source>
        <dbReference type="ARBA" id="ARBA00022692"/>
    </source>
</evidence>
<feature type="signal peptide" evidence="7">
    <location>
        <begin position="1"/>
        <end position="21"/>
    </location>
</feature>
<feature type="transmembrane region" description="Helical" evidence="7">
    <location>
        <begin position="576"/>
        <end position="600"/>
    </location>
</feature>
<feature type="transmembrane region" description="Helical" evidence="7">
    <location>
        <begin position="426"/>
        <end position="446"/>
    </location>
</feature>
<evidence type="ECO:0000256" key="1">
    <source>
        <dbReference type="ARBA" id="ARBA00004141"/>
    </source>
</evidence>
<dbReference type="GO" id="GO:0072657">
    <property type="term" value="P:protein localization to membrane"/>
    <property type="evidence" value="ECO:0007669"/>
    <property type="project" value="TreeGrafter"/>
</dbReference>
<organism evidence="8">
    <name type="scientific">Plasmodiophora brassicae</name>
    <name type="common">Clubroot disease agent</name>
    <dbReference type="NCBI Taxonomy" id="37360"/>
    <lineage>
        <taxon>Eukaryota</taxon>
        <taxon>Sar</taxon>
        <taxon>Rhizaria</taxon>
        <taxon>Endomyxa</taxon>
        <taxon>Phytomyxea</taxon>
        <taxon>Plasmodiophorida</taxon>
        <taxon>Plasmodiophoridae</taxon>
        <taxon>Plasmodiophora</taxon>
    </lineage>
</organism>
<feature type="transmembrane region" description="Helical" evidence="7">
    <location>
        <begin position="458"/>
        <end position="481"/>
    </location>
</feature>
<keyword evidence="3 7" id="KW-0812">Transmembrane</keyword>
<keyword evidence="4 7" id="KW-0732">Signal</keyword>
<comment type="subcellular location">
    <subcellularLocation>
        <location evidence="1">Membrane</location>
        <topology evidence="1">Multi-pass membrane protein</topology>
    </subcellularLocation>
</comment>
<feature type="chain" id="PRO_5007360297" description="Transmembrane 9 superfamily member" evidence="7">
    <location>
        <begin position="22"/>
        <end position="666"/>
    </location>
</feature>
<accession>A8Y7Q6</accession>
<keyword evidence="6 7" id="KW-0472">Membrane</keyword>
<dbReference type="InterPro" id="IPR004240">
    <property type="entry name" value="EMP70"/>
</dbReference>
<feature type="transmembrane region" description="Helical" evidence="7">
    <location>
        <begin position="286"/>
        <end position="309"/>
    </location>
</feature>
<evidence type="ECO:0000256" key="4">
    <source>
        <dbReference type="ARBA" id="ARBA00022729"/>
    </source>
</evidence>
<feature type="transmembrane region" description="Helical" evidence="7">
    <location>
        <begin position="612"/>
        <end position="641"/>
    </location>
</feature>
<dbReference type="AlphaFoldDB" id="A8Y7Q6"/>
<reference evidence="8" key="1">
    <citation type="journal article" date="2007" name="Protist">
        <title>Intron-rich gene structure in the intracellular plant parasite Plasmodiophora brassicae.</title>
        <authorList>
            <person name="Bulman S."/>
            <person name="Ridgway H.J."/>
            <person name="Eady C."/>
            <person name="Conner A.J."/>
        </authorList>
    </citation>
    <scope>NUCLEOTIDE SEQUENCE</scope>
</reference>
<keyword evidence="5 7" id="KW-1133">Transmembrane helix</keyword>
<feature type="transmembrane region" description="Helical" evidence="7">
    <location>
        <begin position="385"/>
        <end position="405"/>
    </location>
</feature>
<dbReference type="PANTHER" id="PTHR10766">
    <property type="entry name" value="TRANSMEMBRANE 9 SUPERFAMILY PROTEIN"/>
    <property type="match status" value="1"/>
</dbReference>
<evidence type="ECO:0000313" key="8">
    <source>
        <dbReference type="EMBL" id="CAL69922.1"/>
    </source>
</evidence>
<dbReference type="GO" id="GO:0005737">
    <property type="term" value="C:cytoplasm"/>
    <property type="evidence" value="ECO:0007669"/>
    <property type="project" value="UniProtKB-ARBA"/>
</dbReference>
<dbReference type="PANTHER" id="PTHR10766:SF111">
    <property type="entry name" value="TRANSMEMBRANE 9 SUPERFAMILY MEMBER 2"/>
    <property type="match status" value="1"/>
</dbReference>
<feature type="transmembrane region" description="Helical" evidence="7">
    <location>
        <begin position="541"/>
        <end position="569"/>
    </location>
</feature>
<feature type="transmembrane region" description="Helical" evidence="7">
    <location>
        <begin position="509"/>
        <end position="535"/>
    </location>
</feature>
<sequence length="666" mass="74948">MSTAAVCVLLLLCASATLTSSFYLPGVAPRQFEKGEPIDLKVKELNSVQTQLPYDYYDLPFCRPPEIKHFAENLGEVLSGDSIENSPYEIKMGMPETCKVLCGTPLSRTNAAEAFISKIQEDYRVNWIIDNLPAAMKYKLSPADGTEGQLTEEEATVYEQGFPLGFIGGPDAPQPSVPGEVYINNHVTINLLYHDDPASYKGSRIVGFEVVPLSIRHEYQGEWPSDPIKEKAMKVECHPSKVEAMSLTNAGGASHLIWTYSFEFHPSPIKWASRWDLYLKMTDSKIHWLSIVNSLMIVLFLTGMVAMIMMRTLHRDFRRYNELDQEEDNQQEETGWKLVHGDVFRPPPHGGLFAVLVGSGVQVTLMAVITMFFAVLGFLSPANRGGLMTALVLLFVFMGVAAGYYSARTYKMFGLLEWRKNTLVTALAFPGYNFGVFFVLNLIVWAKHSSGAVPFGTLFALLILWFGISVPLVYLGSYFGYKKPADQLPVKVNQIPRQIPTQSWYMRPAFSLIVGGMLPFGAVFIEVFFIMSSLWLHRFYYMFGFLVIVFVILAITCAEITIVMCYFHLCSEDYQWWWRAFFTSGASAGYLFAYSIMYFATNLKIHEVASTMLFFGYMSLISTAFFLVTGTIGYFATLAFVKKIYGSIIHPLINGLGAHVKMLYVH</sequence>
<proteinExistence type="evidence at transcript level"/>
<dbReference type="EMBL" id="AM411656">
    <property type="protein sequence ID" value="CAL69922.1"/>
    <property type="molecule type" value="mRNA"/>
</dbReference>
<dbReference type="Pfam" id="PF02990">
    <property type="entry name" value="EMP70"/>
    <property type="match status" value="1"/>
</dbReference>
<feature type="transmembrane region" description="Helical" evidence="7">
    <location>
        <begin position="352"/>
        <end position="379"/>
    </location>
</feature>
<evidence type="ECO:0000256" key="5">
    <source>
        <dbReference type="ARBA" id="ARBA00022989"/>
    </source>
</evidence>
<evidence type="ECO:0000256" key="2">
    <source>
        <dbReference type="ARBA" id="ARBA00005227"/>
    </source>
</evidence>
<protein>
    <recommendedName>
        <fullName evidence="7">Transmembrane 9 superfamily member</fullName>
    </recommendedName>
</protein>